<proteinExistence type="predicted"/>
<name>A0A0F9JN84_9ZZZZ</name>
<dbReference type="EMBL" id="LAZR01011013">
    <property type="protein sequence ID" value="KKM63876.1"/>
    <property type="molecule type" value="Genomic_DNA"/>
</dbReference>
<dbReference type="AlphaFoldDB" id="A0A0F9JN84"/>
<gene>
    <name evidence="1" type="ORF">LCGC14_1507080</name>
</gene>
<reference evidence="1" key="1">
    <citation type="journal article" date="2015" name="Nature">
        <title>Complex archaea that bridge the gap between prokaryotes and eukaryotes.</title>
        <authorList>
            <person name="Spang A."/>
            <person name="Saw J.H."/>
            <person name="Jorgensen S.L."/>
            <person name="Zaremba-Niedzwiedzka K."/>
            <person name="Martijn J."/>
            <person name="Lind A.E."/>
            <person name="van Eijk R."/>
            <person name="Schleper C."/>
            <person name="Guy L."/>
            <person name="Ettema T.J."/>
        </authorList>
    </citation>
    <scope>NUCLEOTIDE SEQUENCE</scope>
</reference>
<evidence type="ECO:0000313" key="1">
    <source>
        <dbReference type="EMBL" id="KKM63876.1"/>
    </source>
</evidence>
<organism evidence="1">
    <name type="scientific">marine sediment metagenome</name>
    <dbReference type="NCBI Taxonomy" id="412755"/>
    <lineage>
        <taxon>unclassified sequences</taxon>
        <taxon>metagenomes</taxon>
        <taxon>ecological metagenomes</taxon>
    </lineage>
</organism>
<protein>
    <submittedName>
        <fullName evidence="1">Uncharacterized protein</fullName>
    </submittedName>
</protein>
<accession>A0A0F9JN84</accession>
<sequence>MDTVREIEKEAVSDPADRLKTAVKVLQPRVIEIVKDALDYFNDYDGHTERLVWAWRGIDDNVKCYLYPGMTDADLEECPGNQAQCKAVFCQLYGVALQAAKDDPSMAETLDPIALQVVDEAVKAMSKAIHDVRSQCTAVHDAAGVELMDNALLALKEMYPKIFEAMEAAVDPE</sequence>
<comment type="caution">
    <text evidence="1">The sequence shown here is derived from an EMBL/GenBank/DDBJ whole genome shotgun (WGS) entry which is preliminary data.</text>
</comment>